<comment type="caution">
    <text evidence="2">The sequence shown here is derived from an EMBL/GenBank/DDBJ whole genome shotgun (WGS) entry which is preliminary data.</text>
</comment>
<dbReference type="EMBL" id="JACEEZ010017627">
    <property type="protein sequence ID" value="KAG0717412.1"/>
    <property type="molecule type" value="Genomic_DNA"/>
</dbReference>
<proteinExistence type="predicted"/>
<sequence length="254" mass="28770">MARSTRKQTELFLLHSPLKPSARLSFQQGRCSAATLLSWIEYQGQSKAVIDEVVRVLGTGPYSCCPAAINHEKLETLVGKYEVRKKAKKRQSEGDKVSDALLQGHLASLFRHRSPCHFFLHDPPQQKDKDFLDDQRGQRKMVMSTVDKESMAKESRKHERLAAERRRKEKELAETLERGEMIELVTGVPPLLNVLIHQLLRPTPTLLLGKRRCLCFSSEKAEITKEVAAAADRVKLTSREPTTSSLPSLQTREC</sequence>
<dbReference type="AlphaFoldDB" id="A0A8J4XZR1"/>
<protein>
    <submittedName>
        <fullName evidence="2">Uncharacterized protein</fullName>
    </submittedName>
</protein>
<name>A0A8J4XZR1_CHIOP</name>
<organism evidence="2 3">
    <name type="scientific">Chionoecetes opilio</name>
    <name type="common">Atlantic snow crab</name>
    <name type="synonym">Cancer opilio</name>
    <dbReference type="NCBI Taxonomy" id="41210"/>
    <lineage>
        <taxon>Eukaryota</taxon>
        <taxon>Metazoa</taxon>
        <taxon>Ecdysozoa</taxon>
        <taxon>Arthropoda</taxon>
        <taxon>Crustacea</taxon>
        <taxon>Multicrustacea</taxon>
        <taxon>Malacostraca</taxon>
        <taxon>Eumalacostraca</taxon>
        <taxon>Eucarida</taxon>
        <taxon>Decapoda</taxon>
        <taxon>Pleocyemata</taxon>
        <taxon>Brachyura</taxon>
        <taxon>Eubrachyura</taxon>
        <taxon>Majoidea</taxon>
        <taxon>Majidae</taxon>
        <taxon>Chionoecetes</taxon>
    </lineage>
</organism>
<dbReference type="Proteomes" id="UP000770661">
    <property type="component" value="Unassembled WGS sequence"/>
</dbReference>
<feature type="region of interest" description="Disordered" evidence="1">
    <location>
        <begin position="143"/>
        <end position="166"/>
    </location>
</feature>
<evidence type="ECO:0000313" key="2">
    <source>
        <dbReference type="EMBL" id="KAG0717412.1"/>
    </source>
</evidence>
<evidence type="ECO:0000313" key="3">
    <source>
        <dbReference type="Proteomes" id="UP000770661"/>
    </source>
</evidence>
<feature type="compositionally biased region" description="Basic and acidic residues" evidence="1">
    <location>
        <begin position="146"/>
        <end position="166"/>
    </location>
</feature>
<gene>
    <name evidence="2" type="ORF">GWK47_054508</name>
</gene>
<keyword evidence="3" id="KW-1185">Reference proteome</keyword>
<reference evidence="2" key="1">
    <citation type="submission" date="2020-07" db="EMBL/GenBank/DDBJ databases">
        <title>The High-quality genome of the commercially important snow crab, Chionoecetes opilio.</title>
        <authorList>
            <person name="Jeong J.-H."/>
            <person name="Ryu S."/>
        </authorList>
    </citation>
    <scope>NUCLEOTIDE SEQUENCE</scope>
    <source>
        <strain evidence="2">MADBK_172401_WGS</strain>
        <tissue evidence="2">Digestive gland</tissue>
    </source>
</reference>
<evidence type="ECO:0000256" key="1">
    <source>
        <dbReference type="SAM" id="MobiDB-lite"/>
    </source>
</evidence>
<accession>A0A8J4XZR1</accession>